<dbReference type="GO" id="GO:0004342">
    <property type="term" value="F:glucosamine-6-phosphate deaminase activity"/>
    <property type="evidence" value="ECO:0007669"/>
    <property type="project" value="UniProtKB-UniRule"/>
</dbReference>
<dbReference type="RefSeq" id="WP_038373147.1">
    <property type="nucleotide sequence ID" value="NZ_BAAAOW010000002.1"/>
</dbReference>
<dbReference type="InterPro" id="IPR018321">
    <property type="entry name" value="Glucosamine6P_isomerase_CS"/>
</dbReference>
<dbReference type="InterPro" id="IPR006148">
    <property type="entry name" value="Glc/Gal-6P_isomerase"/>
</dbReference>
<dbReference type="GO" id="GO:0019262">
    <property type="term" value="P:N-acetylneuraminate catabolic process"/>
    <property type="evidence" value="ECO:0007669"/>
    <property type="project" value="UniProtKB-UniRule"/>
</dbReference>
<keyword evidence="1 3" id="KW-0378">Hydrolase</keyword>
<dbReference type="CDD" id="cd01399">
    <property type="entry name" value="GlcN6P_deaminase"/>
    <property type="match status" value="1"/>
</dbReference>
<dbReference type="EMBL" id="JDYK01000014">
    <property type="protein sequence ID" value="EWS80503.1"/>
    <property type="molecule type" value="Genomic_DNA"/>
</dbReference>
<reference evidence="5 6" key="1">
    <citation type="submission" date="2014-02" db="EMBL/GenBank/DDBJ databases">
        <title>Genome sequence of Brachybacterium phenoliresistens strain W13A50.</title>
        <authorList>
            <person name="Wang X."/>
        </authorList>
    </citation>
    <scope>NUCLEOTIDE SEQUENCE [LARGE SCALE GENOMIC DNA]</scope>
    <source>
        <strain evidence="5 6">W13A50</strain>
    </source>
</reference>
<dbReference type="Gene3D" id="3.40.50.1360">
    <property type="match status" value="1"/>
</dbReference>
<dbReference type="PANTHER" id="PTHR11280:SF5">
    <property type="entry name" value="GLUCOSAMINE-6-PHOSPHATE ISOMERASE"/>
    <property type="match status" value="1"/>
</dbReference>
<evidence type="ECO:0000256" key="1">
    <source>
        <dbReference type="ARBA" id="ARBA00022801"/>
    </source>
</evidence>
<organism evidence="5 6">
    <name type="scientific">Brachybacterium phenoliresistens</name>
    <dbReference type="NCBI Taxonomy" id="396014"/>
    <lineage>
        <taxon>Bacteria</taxon>
        <taxon>Bacillati</taxon>
        <taxon>Actinomycetota</taxon>
        <taxon>Actinomycetes</taxon>
        <taxon>Micrococcales</taxon>
        <taxon>Dermabacteraceae</taxon>
        <taxon>Brachybacterium</taxon>
    </lineage>
</organism>
<dbReference type="HAMAP" id="MF_01241">
    <property type="entry name" value="GlcN6P_deamin"/>
    <property type="match status" value="1"/>
</dbReference>
<accession>Z9JR63</accession>
<comment type="caution">
    <text evidence="3">Lacks conserved residue(s) required for the propagation of feature annotation.</text>
</comment>
<feature type="active site" description="For ring-opening step" evidence="3">
    <location>
        <position position="145"/>
    </location>
</feature>
<comment type="activity regulation">
    <text evidence="3">Allosterically activated by N-acetylglucosamine 6-phosphate (GlcNAc6P).</text>
</comment>
<keyword evidence="3" id="KW-0021">Allosteric enzyme</keyword>
<dbReference type="HOGENOM" id="CLU_049611_1_1_11"/>
<dbReference type="PANTHER" id="PTHR11280">
    <property type="entry name" value="GLUCOSAMINE-6-PHOSPHATE ISOMERASE"/>
    <property type="match status" value="1"/>
</dbReference>
<feature type="domain" description="Glucosamine/galactosamine-6-phosphate isomerase" evidence="4">
    <location>
        <begin position="9"/>
        <end position="227"/>
    </location>
</feature>
<dbReference type="GO" id="GO:0006043">
    <property type="term" value="P:glucosamine catabolic process"/>
    <property type="evidence" value="ECO:0007669"/>
    <property type="project" value="TreeGrafter"/>
</dbReference>
<sequence>MEIVIAATPEDAARLVADRFEQAVTAAGEDGITLGLATGSSPVATYRELIRRHREEGLSFAHARAFLLDEYVGLPREHEQSYFRFIRDQFTAHIDIDDATVLSPDGQASDPLAAAQEYDRAIREAGGVDLQILGIGSNGHIGFNEPASSLASRTRVKTLTRRTVEDNARFFETVDEVPVHVITQGLGTIGEARRIVLIATGEGKAEAVAAMVEGPVSAFCPASVLQMHPTVTVVLDEAAASRLRDADYYRYIQEERHRLAR</sequence>
<dbReference type="AlphaFoldDB" id="Z9JR63"/>
<dbReference type="UniPathway" id="UPA00629">
    <property type="reaction ID" value="UER00684"/>
</dbReference>
<proteinExistence type="inferred from homology"/>
<feature type="site" description="Part of the allosteric site" evidence="3">
    <location>
        <position position="148"/>
    </location>
</feature>
<dbReference type="GO" id="GO:0005975">
    <property type="term" value="P:carbohydrate metabolic process"/>
    <property type="evidence" value="ECO:0007669"/>
    <property type="project" value="InterPro"/>
</dbReference>
<evidence type="ECO:0000313" key="6">
    <source>
        <dbReference type="Proteomes" id="UP000023067"/>
    </source>
</evidence>
<dbReference type="PROSITE" id="PS01161">
    <property type="entry name" value="GLC_GALNAC_ISOMERASE"/>
    <property type="match status" value="1"/>
</dbReference>
<name>Z9JR63_9MICO</name>
<dbReference type="NCBIfam" id="TIGR00502">
    <property type="entry name" value="nagB"/>
    <property type="match status" value="1"/>
</dbReference>
<feature type="site" description="Part of the allosteric site" evidence="3">
    <location>
        <position position="158"/>
    </location>
</feature>
<evidence type="ECO:0000256" key="2">
    <source>
        <dbReference type="ARBA" id="ARBA00023277"/>
    </source>
</evidence>
<evidence type="ECO:0000259" key="4">
    <source>
        <dbReference type="Pfam" id="PF01182"/>
    </source>
</evidence>
<dbReference type="OrthoDB" id="9791139at2"/>
<feature type="active site" description="Proton acceptor; for enolization step" evidence="3">
    <location>
        <position position="69"/>
    </location>
</feature>
<dbReference type="Pfam" id="PF01182">
    <property type="entry name" value="Glucosamine_iso"/>
    <property type="match status" value="1"/>
</dbReference>
<comment type="similarity">
    <text evidence="3">Belongs to the glucosamine/galactosamine-6-phosphate isomerase family. NagB subfamily.</text>
</comment>
<comment type="function">
    <text evidence="3">Catalyzes the reversible isomerization-deamination of glucosamine 6-phosphate (GlcN6P) to form fructose 6-phosphate (Fru6P) and ammonium ion.</text>
</comment>
<dbReference type="GO" id="GO:0006046">
    <property type="term" value="P:N-acetylglucosamine catabolic process"/>
    <property type="evidence" value="ECO:0007669"/>
    <property type="project" value="UniProtKB-UniRule"/>
</dbReference>
<comment type="catalytic activity">
    <reaction evidence="3">
        <text>alpha-D-glucosamine 6-phosphate + H2O = beta-D-fructose 6-phosphate + NH4(+)</text>
        <dbReference type="Rhea" id="RHEA:12172"/>
        <dbReference type="ChEBI" id="CHEBI:15377"/>
        <dbReference type="ChEBI" id="CHEBI:28938"/>
        <dbReference type="ChEBI" id="CHEBI:57634"/>
        <dbReference type="ChEBI" id="CHEBI:75989"/>
        <dbReference type="EC" id="3.5.99.6"/>
    </reaction>
</comment>
<evidence type="ECO:0000313" key="5">
    <source>
        <dbReference type="EMBL" id="EWS80503.1"/>
    </source>
</evidence>
<dbReference type="InterPro" id="IPR004547">
    <property type="entry name" value="Glucosamine6P_isomerase"/>
</dbReference>
<feature type="site" description="Part of the allosteric site" evidence="3">
    <location>
        <position position="157"/>
    </location>
</feature>
<dbReference type="GO" id="GO:0005737">
    <property type="term" value="C:cytoplasm"/>
    <property type="evidence" value="ECO:0007669"/>
    <property type="project" value="TreeGrafter"/>
</dbReference>
<gene>
    <name evidence="3" type="primary">nagB</name>
    <name evidence="5" type="ORF">BF93_02495</name>
</gene>
<feature type="active site" description="Proton acceptor; for ring-opening step" evidence="3">
    <location>
        <position position="140"/>
    </location>
</feature>
<dbReference type="STRING" id="396014.BF93_02495"/>
<keyword evidence="2 3" id="KW-0119">Carbohydrate metabolism</keyword>
<comment type="pathway">
    <text evidence="3">Amino-sugar metabolism; N-acetylneuraminate degradation; D-fructose 6-phosphate from N-acetylneuraminate: step 5/5.</text>
</comment>
<dbReference type="eggNOG" id="COG0363">
    <property type="taxonomic scope" value="Bacteria"/>
</dbReference>
<comment type="caution">
    <text evidence="5">The sequence shown here is derived from an EMBL/GenBank/DDBJ whole genome shotgun (WGS) entry which is preliminary data.</text>
</comment>
<dbReference type="Proteomes" id="UP000023067">
    <property type="component" value="Unassembled WGS sequence"/>
</dbReference>
<evidence type="ECO:0000256" key="3">
    <source>
        <dbReference type="HAMAP-Rule" id="MF_01241"/>
    </source>
</evidence>
<feature type="active site" description="For ring-opening step" evidence="3">
    <location>
        <position position="138"/>
    </location>
</feature>
<dbReference type="NCBIfam" id="NF001684">
    <property type="entry name" value="PRK00443.1-4"/>
    <property type="match status" value="1"/>
</dbReference>
<feature type="site" description="Part of the allosteric site" evidence="3">
    <location>
        <position position="155"/>
    </location>
</feature>
<protein>
    <recommendedName>
        <fullName evidence="3">Glucosamine-6-phosphate deaminase</fullName>
        <ecNumber evidence="3">3.5.99.6</ecNumber>
    </recommendedName>
    <alternativeName>
        <fullName evidence="3">GlcN6P deaminase</fullName>
        <shortName evidence="3">GNPDA</shortName>
    </alternativeName>
    <alternativeName>
        <fullName evidence="3">Glucosamine-6-phosphate isomerase</fullName>
    </alternativeName>
</protein>
<dbReference type="GO" id="GO:0042802">
    <property type="term" value="F:identical protein binding"/>
    <property type="evidence" value="ECO:0007669"/>
    <property type="project" value="TreeGrafter"/>
</dbReference>
<dbReference type="SUPFAM" id="SSF100950">
    <property type="entry name" value="NagB/RpiA/CoA transferase-like"/>
    <property type="match status" value="1"/>
</dbReference>
<dbReference type="InterPro" id="IPR037171">
    <property type="entry name" value="NagB/RpiA_transferase-like"/>
</dbReference>
<keyword evidence="6" id="KW-1185">Reference proteome</keyword>
<dbReference type="EC" id="3.5.99.6" evidence="3"/>
<dbReference type="PATRIC" id="fig|396014.3.peg.2530"/>